<dbReference type="PANTHER" id="PTHR12526:SF609">
    <property type="entry name" value="LIPOPOLYSACCHARIDE BIOSYNTHESIS PROTEIN"/>
    <property type="match status" value="1"/>
</dbReference>
<evidence type="ECO:0000313" key="4">
    <source>
        <dbReference type="Proteomes" id="UP001174839"/>
    </source>
</evidence>
<feature type="domain" description="Glycosyl transferase family 1" evidence="1">
    <location>
        <begin position="207"/>
        <end position="378"/>
    </location>
</feature>
<evidence type="ECO:0000259" key="1">
    <source>
        <dbReference type="Pfam" id="PF00534"/>
    </source>
</evidence>
<accession>A0ABT7WIN0</accession>
<organism evidence="3 4">
    <name type="scientific">Robiginitalea aurantiaca</name>
    <dbReference type="NCBI Taxonomy" id="3056915"/>
    <lineage>
        <taxon>Bacteria</taxon>
        <taxon>Pseudomonadati</taxon>
        <taxon>Bacteroidota</taxon>
        <taxon>Flavobacteriia</taxon>
        <taxon>Flavobacteriales</taxon>
        <taxon>Flavobacteriaceae</taxon>
        <taxon>Robiginitalea</taxon>
    </lineage>
</organism>
<reference evidence="3" key="1">
    <citation type="submission" date="2023-06" db="EMBL/GenBank/DDBJ databases">
        <title>Robiginitalea aurantiacus sp. nov. and Algoriphagus sediminis sp. nov., isolated from coastal sediment.</title>
        <authorList>
            <person name="Zhou Z.Y."/>
            <person name="An J."/>
            <person name="Jia Y.W."/>
            <person name="Du Z.J."/>
        </authorList>
    </citation>
    <scope>NUCLEOTIDE SEQUENCE</scope>
    <source>
        <strain evidence="3">M39</strain>
    </source>
</reference>
<dbReference type="PANTHER" id="PTHR12526">
    <property type="entry name" value="GLYCOSYLTRANSFERASE"/>
    <property type="match status" value="1"/>
</dbReference>
<protein>
    <submittedName>
        <fullName evidence="3">Glycosyltransferase family 4 protein</fullName>
    </submittedName>
</protein>
<dbReference type="RefSeq" id="WP_289726154.1">
    <property type="nucleotide sequence ID" value="NZ_JAUDUY010000015.1"/>
</dbReference>
<dbReference type="EMBL" id="JAUDUY010000015">
    <property type="protein sequence ID" value="MDM9632789.1"/>
    <property type="molecule type" value="Genomic_DNA"/>
</dbReference>
<sequence>MKVVFLALSFSDVRNSSNLYVDLMHEFRSQGHEVFVIAPSIDDEKKSQLKDECGVKVLRVPTLKLFGTGKIMKGISNMLLPRQFKRALKRHNVPLDFDLIILPTPPITLIDVGLWLKKKSGGILYLILRDIFPQNAVDLKMMKPKGPVYQYFRKKEVELYNGSDSIGCMSPANIRYVLEHNPYLDPSKLHLLPNWEKAHEVPSDKDDDEIRERYGLKDKFVVIFGGGHGLPQRMENVLDLAKECEDYHDILFFLVGPGTEKKRLERLAKEMELENVSFMDYVPRYDFNKVLSLADVGLISLNQDFTIPNFPSKVNSYFSNKIPVLASIDVNTDFGTMLEERRCGLWSEAGNTASFKKNLLRLYNDENLRKEFGENGYNYLINNLLPHHAYDIICNNI</sequence>
<dbReference type="SUPFAM" id="SSF53756">
    <property type="entry name" value="UDP-Glycosyltransferase/glycogen phosphorylase"/>
    <property type="match status" value="1"/>
</dbReference>
<dbReference type="Gene3D" id="3.40.50.2000">
    <property type="entry name" value="Glycogen Phosphorylase B"/>
    <property type="match status" value="2"/>
</dbReference>
<dbReference type="Proteomes" id="UP001174839">
    <property type="component" value="Unassembled WGS sequence"/>
</dbReference>
<dbReference type="InterPro" id="IPR001296">
    <property type="entry name" value="Glyco_trans_1"/>
</dbReference>
<evidence type="ECO:0000313" key="3">
    <source>
        <dbReference type="EMBL" id="MDM9632789.1"/>
    </source>
</evidence>
<proteinExistence type="predicted"/>
<dbReference type="InterPro" id="IPR028098">
    <property type="entry name" value="Glyco_trans_4-like_N"/>
</dbReference>
<gene>
    <name evidence="3" type="ORF">QU605_15025</name>
</gene>
<comment type="caution">
    <text evidence="3">The sequence shown here is derived from an EMBL/GenBank/DDBJ whole genome shotgun (WGS) entry which is preliminary data.</text>
</comment>
<evidence type="ECO:0000259" key="2">
    <source>
        <dbReference type="Pfam" id="PF13439"/>
    </source>
</evidence>
<dbReference type="Pfam" id="PF13439">
    <property type="entry name" value="Glyco_transf_4"/>
    <property type="match status" value="1"/>
</dbReference>
<name>A0ABT7WIN0_9FLAO</name>
<dbReference type="CDD" id="cd03794">
    <property type="entry name" value="GT4_WbuB-like"/>
    <property type="match status" value="1"/>
</dbReference>
<keyword evidence="4" id="KW-1185">Reference proteome</keyword>
<dbReference type="Pfam" id="PF00534">
    <property type="entry name" value="Glycos_transf_1"/>
    <property type="match status" value="1"/>
</dbReference>
<feature type="domain" description="Glycosyltransferase subfamily 4-like N-terminal" evidence="2">
    <location>
        <begin position="21"/>
        <end position="194"/>
    </location>
</feature>